<reference evidence="1 2" key="1">
    <citation type="journal article" date="2019" name="Int. J. Syst. Evol. Microbiol.">
        <title>The Global Catalogue of Microorganisms (GCM) 10K type strain sequencing project: providing services to taxonomists for standard genome sequencing and annotation.</title>
        <authorList>
            <consortium name="The Broad Institute Genomics Platform"/>
            <consortium name="The Broad Institute Genome Sequencing Center for Infectious Disease"/>
            <person name="Wu L."/>
            <person name="Ma J."/>
        </authorList>
    </citation>
    <scope>NUCLEOTIDE SEQUENCE [LARGE SCALE GENOMIC DNA]</scope>
    <source>
        <strain evidence="1 2">JCM 16083</strain>
    </source>
</reference>
<dbReference type="RefSeq" id="WP_343787495.1">
    <property type="nucleotide sequence ID" value="NZ_BAAAFH010000011.1"/>
</dbReference>
<proteinExistence type="predicted"/>
<organism evidence="1 2">
    <name type="scientific">Wandonia haliotis</name>
    <dbReference type="NCBI Taxonomy" id="574963"/>
    <lineage>
        <taxon>Bacteria</taxon>
        <taxon>Pseudomonadati</taxon>
        <taxon>Bacteroidota</taxon>
        <taxon>Flavobacteriia</taxon>
        <taxon>Flavobacteriales</taxon>
        <taxon>Crocinitomicaceae</taxon>
        <taxon>Wandonia</taxon>
    </lineage>
</organism>
<sequence>MKNIEKAQAKFDEFILEMDDALEALVNFVESLNDNMLLPLDYSWDSLDRIESLLALYFDDKIIIEISEDKFITRIARYLGETLRKRMGGVWKLCEDPKDFAFGLPTLGEIKNMNPQYAYNPFDTIETYKIRRVKGLIRRAVFSHTKYTIK</sequence>
<evidence type="ECO:0000313" key="2">
    <source>
        <dbReference type="Proteomes" id="UP001501126"/>
    </source>
</evidence>
<protein>
    <submittedName>
        <fullName evidence="1">Uncharacterized protein</fullName>
    </submittedName>
</protein>
<accession>A0ABN1MRE6</accession>
<dbReference type="EMBL" id="BAAAFH010000011">
    <property type="protein sequence ID" value="GAA0875717.1"/>
    <property type="molecule type" value="Genomic_DNA"/>
</dbReference>
<evidence type="ECO:0000313" key="1">
    <source>
        <dbReference type="EMBL" id="GAA0875717.1"/>
    </source>
</evidence>
<name>A0ABN1MRE6_9FLAO</name>
<comment type="caution">
    <text evidence="1">The sequence shown here is derived from an EMBL/GenBank/DDBJ whole genome shotgun (WGS) entry which is preliminary data.</text>
</comment>
<gene>
    <name evidence="1" type="ORF">GCM10009118_21260</name>
</gene>
<keyword evidence="2" id="KW-1185">Reference proteome</keyword>
<dbReference type="Proteomes" id="UP001501126">
    <property type="component" value="Unassembled WGS sequence"/>
</dbReference>